<evidence type="ECO:0000256" key="3">
    <source>
        <dbReference type="ARBA" id="ARBA00022692"/>
    </source>
</evidence>
<dbReference type="EMBL" id="CAJPIZ010002256">
    <property type="protein sequence ID" value="CAG2104762.1"/>
    <property type="molecule type" value="Genomic_DNA"/>
</dbReference>
<evidence type="ECO:0000256" key="5">
    <source>
        <dbReference type="ARBA" id="ARBA00023136"/>
    </source>
</evidence>
<keyword evidence="9" id="KW-1185">Reference proteome</keyword>
<feature type="transmembrane region" description="Helical" evidence="7">
    <location>
        <begin position="208"/>
        <end position="232"/>
    </location>
</feature>
<feature type="transmembrane region" description="Helical" evidence="7">
    <location>
        <begin position="80"/>
        <end position="100"/>
    </location>
</feature>
<dbReference type="Proteomes" id="UP000759131">
    <property type="component" value="Unassembled WGS sequence"/>
</dbReference>
<dbReference type="AlphaFoldDB" id="A0A7R9KK25"/>
<feature type="transmembrane region" description="Helical" evidence="7">
    <location>
        <begin position="112"/>
        <end position="134"/>
    </location>
</feature>
<evidence type="ECO:0000256" key="6">
    <source>
        <dbReference type="PIRSR" id="PIRSR604254-1"/>
    </source>
</evidence>
<feature type="binding site" evidence="6">
    <location>
        <position position="100"/>
    </location>
    <ligand>
        <name>Zn(2+)</name>
        <dbReference type="ChEBI" id="CHEBI:29105"/>
    </ligand>
</feature>
<evidence type="ECO:0000256" key="7">
    <source>
        <dbReference type="SAM" id="Phobius"/>
    </source>
</evidence>
<dbReference type="GO" id="GO:0005886">
    <property type="term" value="C:plasma membrane"/>
    <property type="evidence" value="ECO:0007669"/>
    <property type="project" value="TreeGrafter"/>
</dbReference>
<comment type="similarity">
    <text evidence="2">Belongs to the ADIPOR family.</text>
</comment>
<sequence length="292" mass="34061">MKLLDVTSVPDWYGDNKFIRHGFRPPKPCFKYCIKSSVLNFHNESGNIFSHLIGALFFAFLWYRSMSCNVYQNFSLIDKLIFSAFFFGIIICLLLSTLFHTFRCHSRRVLKLFAKLDYCGITLLIAASFVPWIYYGFYYLPTQRNLYLTSTIFLCMVCFVLSLFDKFSEPELRKIRSCVFLLNGCSAIFPCFHLYLQLYMFGPTAAPLAFKSILLLILMGTLYIIGALCYMFKIPERLCPGKFDLWFHSHQIFHTLVIVAGLMYFHSLSLMAEARLNQRMHQNNDLTFLTTD</sequence>
<accession>A0A7R9KK25</accession>
<comment type="subcellular location">
    <subcellularLocation>
        <location evidence="1">Membrane</location>
        <topology evidence="1">Multi-pass membrane protein</topology>
    </subcellularLocation>
</comment>
<reference evidence="8" key="1">
    <citation type="submission" date="2020-11" db="EMBL/GenBank/DDBJ databases">
        <authorList>
            <person name="Tran Van P."/>
        </authorList>
    </citation>
    <scope>NUCLEOTIDE SEQUENCE</scope>
</reference>
<dbReference type="OrthoDB" id="6485519at2759"/>
<evidence type="ECO:0000256" key="2">
    <source>
        <dbReference type="ARBA" id="ARBA00007018"/>
    </source>
</evidence>
<feature type="transmembrane region" description="Helical" evidence="7">
    <location>
        <begin position="177"/>
        <end position="196"/>
    </location>
</feature>
<feature type="transmembrane region" description="Helical" evidence="7">
    <location>
        <begin position="252"/>
        <end position="272"/>
    </location>
</feature>
<keyword evidence="6" id="KW-0479">Metal-binding</keyword>
<dbReference type="GO" id="GO:0033211">
    <property type="term" value="P:adiponectin-activated signaling pathway"/>
    <property type="evidence" value="ECO:0007669"/>
    <property type="project" value="TreeGrafter"/>
</dbReference>
<keyword evidence="5 7" id="KW-0472">Membrane</keyword>
<evidence type="ECO:0008006" key="10">
    <source>
        <dbReference type="Google" id="ProtNLM"/>
    </source>
</evidence>
<dbReference type="Pfam" id="PF03006">
    <property type="entry name" value="HlyIII"/>
    <property type="match status" value="1"/>
</dbReference>
<feature type="transmembrane region" description="Helical" evidence="7">
    <location>
        <begin position="48"/>
        <end position="65"/>
    </location>
</feature>
<dbReference type="EMBL" id="OC856831">
    <property type="protein sequence ID" value="CAD7624332.1"/>
    <property type="molecule type" value="Genomic_DNA"/>
</dbReference>
<keyword evidence="6" id="KW-0862">Zinc</keyword>
<feature type="binding site" evidence="6">
    <location>
        <position position="250"/>
    </location>
    <ligand>
        <name>Zn(2+)</name>
        <dbReference type="ChEBI" id="CHEBI:29105"/>
    </ligand>
</feature>
<organism evidence="8">
    <name type="scientific">Medioppia subpectinata</name>
    <dbReference type="NCBI Taxonomy" id="1979941"/>
    <lineage>
        <taxon>Eukaryota</taxon>
        <taxon>Metazoa</taxon>
        <taxon>Ecdysozoa</taxon>
        <taxon>Arthropoda</taxon>
        <taxon>Chelicerata</taxon>
        <taxon>Arachnida</taxon>
        <taxon>Acari</taxon>
        <taxon>Acariformes</taxon>
        <taxon>Sarcoptiformes</taxon>
        <taxon>Oribatida</taxon>
        <taxon>Brachypylina</taxon>
        <taxon>Oppioidea</taxon>
        <taxon>Oppiidae</taxon>
        <taxon>Medioppia</taxon>
    </lineage>
</organism>
<name>A0A7R9KK25_9ACAR</name>
<keyword evidence="4 7" id="KW-1133">Transmembrane helix</keyword>
<evidence type="ECO:0000256" key="4">
    <source>
        <dbReference type="ARBA" id="ARBA00022989"/>
    </source>
</evidence>
<dbReference type="GO" id="GO:0046872">
    <property type="term" value="F:metal ion binding"/>
    <property type="evidence" value="ECO:0007669"/>
    <property type="project" value="UniProtKB-KW"/>
</dbReference>
<feature type="binding site" evidence="6">
    <location>
        <position position="254"/>
    </location>
    <ligand>
        <name>Zn(2+)</name>
        <dbReference type="ChEBI" id="CHEBI:29105"/>
    </ligand>
</feature>
<evidence type="ECO:0000256" key="1">
    <source>
        <dbReference type="ARBA" id="ARBA00004141"/>
    </source>
</evidence>
<feature type="transmembrane region" description="Helical" evidence="7">
    <location>
        <begin position="146"/>
        <end position="165"/>
    </location>
</feature>
<dbReference type="PANTHER" id="PTHR20855:SF52">
    <property type="entry name" value="ADIPONECTIN RECEPTOR PROTEIN"/>
    <property type="match status" value="1"/>
</dbReference>
<dbReference type="InterPro" id="IPR004254">
    <property type="entry name" value="AdipoR/HlyIII-related"/>
</dbReference>
<protein>
    <recommendedName>
        <fullName evidence="10">Adiponectin receptor</fullName>
    </recommendedName>
</protein>
<proteinExistence type="inferred from homology"/>
<keyword evidence="3 7" id="KW-0812">Transmembrane</keyword>
<evidence type="ECO:0000313" key="8">
    <source>
        <dbReference type="EMBL" id="CAD7624332.1"/>
    </source>
</evidence>
<dbReference type="PANTHER" id="PTHR20855">
    <property type="entry name" value="ADIPOR/PROGESTIN RECEPTOR-RELATED"/>
    <property type="match status" value="1"/>
</dbReference>
<dbReference type="GO" id="GO:0038023">
    <property type="term" value="F:signaling receptor activity"/>
    <property type="evidence" value="ECO:0007669"/>
    <property type="project" value="TreeGrafter"/>
</dbReference>
<evidence type="ECO:0000313" key="9">
    <source>
        <dbReference type="Proteomes" id="UP000759131"/>
    </source>
</evidence>
<gene>
    <name evidence="8" type="ORF">OSB1V03_LOCUS4777</name>
</gene>